<dbReference type="EMBL" id="CAFBPJ010000078">
    <property type="protein sequence ID" value="CAB5018650.1"/>
    <property type="molecule type" value="Genomic_DNA"/>
</dbReference>
<reference evidence="2" key="1">
    <citation type="submission" date="2020-05" db="EMBL/GenBank/DDBJ databases">
        <authorList>
            <person name="Chiriac C."/>
            <person name="Salcher M."/>
            <person name="Ghai R."/>
            <person name="Kavagutti S V."/>
        </authorList>
    </citation>
    <scope>NUCLEOTIDE SEQUENCE</scope>
</reference>
<organism evidence="2">
    <name type="scientific">freshwater metagenome</name>
    <dbReference type="NCBI Taxonomy" id="449393"/>
    <lineage>
        <taxon>unclassified sequences</taxon>
        <taxon>metagenomes</taxon>
        <taxon>ecological metagenomes</taxon>
    </lineage>
</organism>
<proteinExistence type="predicted"/>
<dbReference type="AlphaFoldDB" id="A0A6J7QLM1"/>
<protein>
    <submittedName>
        <fullName evidence="2">Unannotated protein</fullName>
    </submittedName>
</protein>
<feature type="domain" description="Lcl C-terminal" evidence="1">
    <location>
        <begin position="176"/>
        <end position="289"/>
    </location>
</feature>
<sequence length="291" mass="30205">MSVVKAFRTKRFLATMSALVLLTGMLLGSRVAVADSIWSQSYQRASASDACVAQSGETPWQASWGSDSSWKAGWEQWANNGTGGWTCGRSITWAKTPVAGGSSSARTYALGDTGPGGGLVFLISGGLTYEMAPKTWSGSSSDDTPLLTWCPGRGDVPTAIGTAIGTGAANTAAMAASVACSSDAAAAVLAYAPAGTTAGQWFLPSKDELNAMCNYSRIPTAPAAPSVSCYGSAGSNQDATFAAGAFGFAISRYWSSSQIDAFNAWFQYLDDGDAYFDIKPNTFAVRPVRAF</sequence>
<gene>
    <name evidence="2" type="ORF">UFOPK4092_00801</name>
</gene>
<dbReference type="InterPro" id="IPR011460">
    <property type="entry name" value="Lcl_C"/>
</dbReference>
<name>A0A6J7QLM1_9ZZZZ</name>
<dbReference type="Pfam" id="PF07603">
    <property type="entry name" value="Lcl_C"/>
    <property type="match status" value="1"/>
</dbReference>
<evidence type="ECO:0000259" key="1">
    <source>
        <dbReference type="Pfam" id="PF07603"/>
    </source>
</evidence>
<accession>A0A6J7QLM1</accession>
<evidence type="ECO:0000313" key="2">
    <source>
        <dbReference type="EMBL" id="CAB5018650.1"/>
    </source>
</evidence>